<dbReference type="EMBL" id="CP091871">
    <property type="protein sequence ID" value="WEU40847.1"/>
    <property type="molecule type" value="Genomic_DNA"/>
</dbReference>
<gene>
    <name evidence="3" type="ORF">OdinLCB4_002720</name>
</gene>
<evidence type="ECO:0000259" key="2">
    <source>
        <dbReference type="Pfam" id="PF01058"/>
    </source>
</evidence>
<protein>
    <submittedName>
        <fullName evidence="3">Hydrogenase</fullName>
    </submittedName>
</protein>
<dbReference type="Pfam" id="PF01058">
    <property type="entry name" value="Oxidored_q6"/>
    <property type="match status" value="1"/>
</dbReference>
<dbReference type="Proteomes" id="UP000186851">
    <property type="component" value="Chromosome"/>
</dbReference>
<reference evidence="3" key="2">
    <citation type="journal article" date="2022" name="Nat. Microbiol.">
        <title>A closed Candidatus Odinarchaeum chromosome exposes Asgard archaeal viruses.</title>
        <authorList>
            <person name="Tamarit D."/>
            <person name="Caceres E.F."/>
            <person name="Krupovic M."/>
            <person name="Nijland R."/>
            <person name="Eme L."/>
            <person name="Robinson N.P."/>
            <person name="Ettema T.J.G."/>
        </authorList>
    </citation>
    <scope>NUCLEOTIDE SEQUENCE</scope>
    <source>
        <strain evidence="3">LCB_4</strain>
    </source>
</reference>
<dbReference type="GO" id="GO:0016491">
    <property type="term" value="F:oxidoreductase activity"/>
    <property type="evidence" value="ECO:0007669"/>
    <property type="project" value="UniProtKB-KW"/>
</dbReference>
<dbReference type="PANTHER" id="PTHR42845">
    <property type="entry name" value="COENZYME F420-REDUCING HYDROGENASE, GAMMA SUBUNIT"/>
    <property type="match status" value="1"/>
</dbReference>
<dbReference type="GO" id="GO:0051536">
    <property type="term" value="F:iron-sulfur cluster binding"/>
    <property type="evidence" value="ECO:0007669"/>
    <property type="project" value="InterPro"/>
</dbReference>
<name>A0AAF0D386_ODILC</name>
<accession>A0AAF0D386</accession>
<reference evidence="3" key="1">
    <citation type="journal article" date="2017" name="Nature">
        <title>Asgard archaea illuminate the origin of eukaryotic cellular complexity.</title>
        <authorList>
            <person name="Zaremba-Niedzwiedzka K."/>
            <person name="Caceres E.F."/>
            <person name="Saw J.H."/>
            <person name="Backstrom D."/>
            <person name="Juzokaite L."/>
            <person name="Vancaester E."/>
            <person name="Seitz K.W."/>
            <person name="Anantharaman K."/>
            <person name="Starnawski P."/>
            <person name="Kjeldsen K.U."/>
            <person name="Scott M.B."/>
            <person name="Nunoura T."/>
            <person name="Banfield J.F."/>
            <person name="Schramm A."/>
            <person name="Baker B.J."/>
            <person name="Spang A."/>
            <person name="Ettema T.J.G."/>
        </authorList>
    </citation>
    <scope>NUCLEOTIDE SEQUENCE</scope>
    <source>
        <strain evidence="3">LCB_4</strain>
    </source>
</reference>
<proteinExistence type="predicted"/>
<evidence type="ECO:0000313" key="4">
    <source>
        <dbReference type="Proteomes" id="UP000186851"/>
    </source>
</evidence>
<evidence type="ECO:0000313" key="3">
    <source>
        <dbReference type="EMBL" id="WEU40847.1"/>
    </source>
</evidence>
<dbReference type="InterPro" id="IPR051349">
    <property type="entry name" value="Hydrogenase_assoc-protein"/>
</dbReference>
<organism evidence="3 4">
    <name type="scientific">Odinarchaeota yellowstonii (strain LCB_4)</name>
    <dbReference type="NCBI Taxonomy" id="1841599"/>
    <lineage>
        <taxon>Archaea</taxon>
        <taxon>Promethearchaeati</taxon>
        <taxon>Candidatus Odinarchaeota</taxon>
        <taxon>Candidatus Odinarchaeia</taxon>
        <taxon>Candidatus Odinarchaeales</taxon>
        <taxon>Candidatus Odinarchaeaceae</taxon>
        <taxon>Candidatus Odinarchaeum</taxon>
    </lineage>
</organism>
<evidence type="ECO:0000256" key="1">
    <source>
        <dbReference type="ARBA" id="ARBA00023002"/>
    </source>
</evidence>
<dbReference type="InterPro" id="IPR037024">
    <property type="entry name" value="NiFe_Hase_small_N_sf"/>
</dbReference>
<dbReference type="KEGG" id="oyw:OdinLCB4_002720"/>
<keyword evidence="1" id="KW-0560">Oxidoreductase</keyword>
<dbReference type="PANTHER" id="PTHR42845:SF3">
    <property type="entry name" value="CYTOSOLIC NIFE-HYDROGENASE, DELTA SUBUNIT"/>
    <property type="match status" value="1"/>
</dbReference>
<dbReference type="Gene3D" id="3.40.50.700">
    <property type="entry name" value="NADH:ubiquinone oxidoreductase-like, 20kDa subunit"/>
    <property type="match status" value="1"/>
</dbReference>
<feature type="domain" description="NADH:ubiquinone oxidoreductase-like 20kDa subunit" evidence="2">
    <location>
        <begin position="20"/>
        <end position="157"/>
    </location>
</feature>
<dbReference type="SUPFAM" id="SSF56770">
    <property type="entry name" value="HydA/Nqo6-like"/>
    <property type="match status" value="1"/>
</dbReference>
<dbReference type="AlphaFoldDB" id="A0AAF0D386"/>
<sequence length="270" mass="29756">MTWIIKNEKPKIGVFSLTGCAGDQLMILNLEDTLIELLAKFDIKSFQEASSYSENTKLDIAFIEGSVSTDHDLKILKNIRENSSLLVAIGDCAINGCVQAMRNNQTSIAERMLDVYGVKDNVYNALEPKGVGEYVKVDAEIPGCPIEKEEVFNAFISLLNGDMPLIPDYPVCVECKLNGYPCVIIEESKPCLGPIITAGCDARCPGLGLDCIGCRGAIRGETNAKAELETLRKRGYNDKYIINRLRFFAGNFEDIKNLGVREASKGERDE</sequence>
<dbReference type="InterPro" id="IPR006137">
    <property type="entry name" value="NADH_UbQ_OxRdtase-like_20kDa"/>
</dbReference>